<evidence type="ECO:0000256" key="3">
    <source>
        <dbReference type="ARBA" id="ARBA00022490"/>
    </source>
</evidence>
<dbReference type="InterPro" id="IPR007188">
    <property type="entry name" value="ARPC2"/>
</dbReference>
<reference evidence="7 8" key="1">
    <citation type="journal article" date="2014" name="Nat. Commun.">
        <title>Klebsormidium flaccidum genome reveals primary factors for plant terrestrial adaptation.</title>
        <authorList>
            <person name="Hori K."/>
            <person name="Maruyama F."/>
            <person name="Fujisawa T."/>
            <person name="Togashi T."/>
            <person name="Yamamoto N."/>
            <person name="Seo M."/>
            <person name="Sato S."/>
            <person name="Yamada T."/>
            <person name="Mori H."/>
            <person name="Tajima N."/>
            <person name="Moriyama T."/>
            <person name="Ikeuchi M."/>
            <person name="Watanabe M."/>
            <person name="Wada H."/>
            <person name="Kobayashi K."/>
            <person name="Saito M."/>
            <person name="Masuda T."/>
            <person name="Sasaki-Sekimoto Y."/>
            <person name="Mashiguchi K."/>
            <person name="Awai K."/>
            <person name="Shimojima M."/>
            <person name="Masuda S."/>
            <person name="Iwai M."/>
            <person name="Nobusawa T."/>
            <person name="Narise T."/>
            <person name="Kondo S."/>
            <person name="Saito H."/>
            <person name="Sato R."/>
            <person name="Murakawa M."/>
            <person name="Ihara Y."/>
            <person name="Oshima-Yamada Y."/>
            <person name="Ohtaka K."/>
            <person name="Satoh M."/>
            <person name="Sonobe K."/>
            <person name="Ishii M."/>
            <person name="Ohtani R."/>
            <person name="Kanamori-Sato M."/>
            <person name="Honoki R."/>
            <person name="Miyazaki D."/>
            <person name="Mochizuki H."/>
            <person name="Umetsu J."/>
            <person name="Higashi K."/>
            <person name="Shibata D."/>
            <person name="Kamiya Y."/>
            <person name="Sato N."/>
            <person name="Nakamura Y."/>
            <person name="Tabata S."/>
            <person name="Ida S."/>
            <person name="Kurokawa K."/>
            <person name="Ohta H."/>
        </authorList>
    </citation>
    <scope>NUCLEOTIDE SEQUENCE [LARGE SCALE GENOMIC DNA]</scope>
    <source>
        <strain evidence="7 8">NIES-2285</strain>
    </source>
</reference>
<evidence type="ECO:0000313" key="7">
    <source>
        <dbReference type="EMBL" id="GAQ77920.1"/>
    </source>
</evidence>
<keyword evidence="4 6" id="KW-0009">Actin-binding</keyword>
<comment type="subcellular location">
    <subcellularLocation>
        <location evidence="1 6">Cytoplasm</location>
        <location evidence="1 6">Cytoskeleton</location>
    </subcellularLocation>
</comment>
<evidence type="ECO:0000256" key="4">
    <source>
        <dbReference type="ARBA" id="ARBA00023203"/>
    </source>
</evidence>
<dbReference type="STRING" id="105231.A0A1Y1HHH4"/>
<dbReference type="OrthoDB" id="148331at2759"/>
<name>A0A1Y1HHH4_KLENI</name>
<sequence length="323" mass="35006">MILFDQESRILSDALVARLKESEKPAEVDSHLVEFDDVRYHVQAGAATSHITISIGLPVAPPGAAVAGGLGGSIVPLGALEAVEAAYGSYAKVLDEPEKGFDLTLEVDVSKVPTGEGEQQKIIRSLASLRSTIMAAPLRNILKALSSEGGDPQSPPSAAAKPTALSYRPKEAFYVTRDAEKATVVFPMNFQDSNDVIIASSFLQEFMEARRTASAQTAPFCSYSKSPPLELKNVPPAALKANAGYVSFVIFPRHVQGDKLGRTAWALLTFYAYVSYHIKCSKAFMHTRMRRRVEGLIQVLHKAKPETVKEKKTASGRTFVKPT</sequence>
<proteinExistence type="inferred from homology"/>
<protein>
    <recommendedName>
        <fullName evidence="6">Arp2/3 complex 34 kDa subunit</fullName>
    </recommendedName>
</protein>
<dbReference type="Pfam" id="PF04045">
    <property type="entry name" value="P34-Arc"/>
    <property type="match status" value="1"/>
</dbReference>
<dbReference type="GO" id="GO:0005200">
    <property type="term" value="F:structural constituent of cytoskeleton"/>
    <property type="evidence" value="ECO:0000318"/>
    <property type="project" value="GO_Central"/>
</dbReference>
<keyword evidence="3 6" id="KW-0963">Cytoplasm</keyword>
<evidence type="ECO:0000256" key="5">
    <source>
        <dbReference type="ARBA" id="ARBA00023212"/>
    </source>
</evidence>
<keyword evidence="8" id="KW-1185">Reference proteome</keyword>
<comment type="function">
    <text evidence="6">Functions as actin-binding component of the Arp2/3 complex which is involved in regulation of actin polymerization and together with an activating nucleation-promoting factor (NPF) mediates the formation of branched actin networks.</text>
</comment>
<dbReference type="EMBL" id="DF236954">
    <property type="protein sequence ID" value="GAQ77920.1"/>
    <property type="molecule type" value="Genomic_DNA"/>
</dbReference>
<dbReference type="GO" id="GO:0005885">
    <property type="term" value="C:Arp2/3 protein complex"/>
    <property type="evidence" value="ECO:0000318"/>
    <property type="project" value="GO_Central"/>
</dbReference>
<organism evidence="7 8">
    <name type="scientific">Klebsormidium nitens</name>
    <name type="common">Green alga</name>
    <name type="synonym">Ulothrix nitens</name>
    <dbReference type="NCBI Taxonomy" id="105231"/>
    <lineage>
        <taxon>Eukaryota</taxon>
        <taxon>Viridiplantae</taxon>
        <taxon>Streptophyta</taxon>
        <taxon>Klebsormidiophyceae</taxon>
        <taxon>Klebsormidiales</taxon>
        <taxon>Klebsormidiaceae</taxon>
        <taxon>Klebsormidium</taxon>
    </lineage>
</organism>
<comment type="similarity">
    <text evidence="2 6">Belongs to the ARPC2 family.</text>
</comment>
<accession>A0A1Y1HHH4</accession>
<dbReference type="SUPFAM" id="SSF69645">
    <property type="entry name" value="Arp2/3 complex subunits"/>
    <property type="match status" value="2"/>
</dbReference>
<dbReference type="AlphaFoldDB" id="A0A1Y1HHH4"/>
<dbReference type="PANTHER" id="PTHR12058">
    <property type="entry name" value="ARP2/3 COMPLEX 34 KDA SUBUNIT"/>
    <property type="match status" value="1"/>
</dbReference>
<dbReference type="InterPro" id="IPR034666">
    <property type="entry name" value="ARPC2/4"/>
</dbReference>
<evidence type="ECO:0000256" key="6">
    <source>
        <dbReference type="RuleBase" id="RU364015"/>
    </source>
</evidence>
<dbReference type="PANTHER" id="PTHR12058:SF0">
    <property type="entry name" value="ACTIN-RELATED PROTEIN 2_3 COMPLEX SUBUNIT 2"/>
    <property type="match status" value="1"/>
</dbReference>
<keyword evidence="5 6" id="KW-0206">Cytoskeleton</keyword>
<dbReference type="GO" id="GO:0051015">
    <property type="term" value="F:actin filament binding"/>
    <property type="evidence" value="ECO:0000318"/>
    <property type="project" value="GO_Central"/>
</dbReference>
<dbReference type="Proteomes" id="UP000054558">
    <property type="component" value="Unassembled WGS sequence"/>
</dbReference>
<evidence type="ECO:0000313" key="8">
    <source>
        <dbReference type="Proteomes" id="UP000054558"/>
    </source>
</evidence>
<dbReference type="OMA" id="FRSYFHY"/>
<dbReference type="Gene3D" id="3.30.1460.20">
    <property type="match status" value="2"/>
</dbReference>
<dbReference type="GO" id="GO:0030041">
    <property type="term" value="P:actin filament polymerization"/>
    <property type="evidence" value="ECO:0007669"/>
    <property type="project" value="InterPro"/>
</dbReference>
<gene>
    <name evidence="7" type="ORF">KFL_000050560</name>
</gene>
<evidence type="ECO:0000256" key="1">
    <source>
        <dbReference type="ARBA" id="ARBA00004245"/>
    </source>
</evidence>
<dbReference type="GO" id="GO:0034314">
    <property type="term" value="P:Arp2/3 complex-mediated actin nucleation"/>
    <property type="evidence" value="ECO:0000318"/>
    <property type="project" value="GO_Central"/>
</dbReference>
<evidence type="ECO:0000256" key="2">
    <source>
        <dbReference type="ARBA" id="ARBA00007192"/>
    </source>
</evidence>
<comment type="subunit">
    <text evidence="6">Component of the Arp2/3 complex.</text>
</comment>